<gene>
    <name evidence="11" type="ORF">JKG68_16680</name>
</gene>
<evidence type="ECO:0000256" key="1">
    <source>
        <dbReference type="ARBA" id="ARBA00004429"/>
    </source>
</evidence>
<evidence type="ECO:0000313" key="11">
    <source>
        <dbReference type="EMBL" id="MBL0405604.1"/>
    </source>
</evidence>
<name>A0A936ZEU9_9HYPH</name>
<dbReference type="InterPro" id="IPR055348">
    <property type="entry name" value="DctQ"/>
</dbReference>
<proteinExistence type="inferred from homology"/>
<comment type="caution">
    <text evidence="11">The sequence shown here is derived from an EMBL/GenBank/DDBJ whole genome shotgun (WGS) entry which is preliminary data.</text>
</comment>
<dbReference type="InterPro" id="IPR007387">
    <property type="entry name" value="TRAP_DctQ"/>
</dbReference>
<evidence type="ECO:0000256" key="9">
    <source>
        <dbReference type="RuleBase" id="RU369079"/>
    </source>
</evidence>
<evidence type="ECO:0000256" key="4">
    <source>
        <dbReference type="ARBA" id="ARBA00022519"/>
    </source>
</evidence>
<reference evidence="11" key="1">
    <citation type="submission" date="2021-01" db="EMBL/GenBank/DDBJ databases">
        <title>Microvirga sp.</title>
        <authorList>
            <person name="Kim M.K."/>
        </authorList>
    </citation>
    <scope>NUCLEOTIDE SEQUENCE</scope>
    <source>
        <strain evidence="11">5420S-16</strain>
    </source>
</reference>
<dbReference type="PANTHER" id="PTHR35011:SF2">
    <property type="entry name" value="2,3-DIKETO-L-GULONATE TRAP TRANSPORTER SMALL PERMEASE PROTEIN YIAM"/>
    <property type="match status" value="1"/>
</dbReference>
<dbReference type="Pfam" id="PF04290">
    <property type="entry name" value="DctQ"/>
    <property type="match status" value="1"/>
</dbReference>
<evidence type="ECO:0000259" key="10">
    <source>
        <dbReference type="Pfam" id="PF04290"/>
    </source>
</evidence>
<evidence type="ECO:0000256" key="5">
    <source>
        <dbReference type="ARBA" id="ARBA00022692"/>
    </source>
</evidence>
<keyword evidence="5 9" id="KW-0812">Transmembrane</keyword>
<feature type="domain" description="Tripartite ATP-independent periplasmic transporters DctQ component" evidence="10">
    <location>
        <begin position="27"/>
        <end position="156"/>
    </location>
</feature>
<keyword evidence="4 9" id="KW-0997">Cell inner membrane</keyword>
<dbReference type="Proteomes" id="UP000605848">
    <property type="component" value="Unassembled WGS sequence"/>
</dbReference>
<keyword evidence="2 9" id="KW-0813">Transport</keyword>
<dbReference type="GO" id="GO:0022857">
    <property type="term" value="F:transmembrane transporter activity"/>
    <property type="evidence" value="ECO:0007669"/>
    <property type="project" value="UniProtKB-UniRule"/>
</dbReference>
<evidence type="ECO:0000256" key="2">
    <source>
        <dbReference type="ARBA" id="ARBA00022448"/>
    </source>
</evidence>
<feature type="transmembrane region" description="Helical" evidence="9">
    <location>
        <begin position="131"/>
        <end position="149"/>
    </location>
</feature>
<comment type="function">
    <text evidence="9">Part of the tripartite ATP-independent periplasmic (TRAP) transport system.</text>
</comment>
<dbReference type="GO" id="GO:0015740">
    <property type="term" value="P:C4-dicarboxylate transport"/>
    <property type="evidence" value="ECO:0007669"/>
    <property type="project" value="TreeGrafter"/>
</dbReference>
<keyword evidence="3" id="KW-1003">Cell membrane</keyword>
<sequence length="172" mass="19395">MTASLRATGAWLARRAENVASAMLAAMFLAFLLQIAFRYVLGLPIGWTHEVSVILWIWLVLWGASFVVSEREEIRFDIIYGSVGSGTRRIMAIVTAVALIALYAISFPAVLDYITFMKVEKTGYLKIRFDWLFSIYIVFIIATIIRYIWLAWQAMRGVAPDDFDPTKASSGV</sequence>
<keyword evidence="7 9" id="KW-0472">Membrane</keyword>
<dbReference type="EMBL" id="JAEQMY010000024">
    <property type="protein sequence ID" value="MBL0405604.1"/>
    <property type="molecule type" value="Genomic_DNA"/>
</dbReference>
<evidence type="ECO:0000313" key="12">
    <source>
        <dbReference type="Proteomes" id="UP000605848"/>
    </source>
</evidence>
<dbReference type="AlphaFoldDB" id="A0A936ZEU9"/>
<evidence type="ECO:0000256" key="6">
    <source>
        <dbReference type="ARBA" id="ARBA00022989"/>
    </source>
</evidence>
<evidence type="ECO:0000256" key="7">
    <source>
        <dbReference type="ARBA" id="ARBA00023136"/>
    </source>
</evidence>
<feature type="transmembrane region" description="Helical" evidence="9">
    <location>
        <begin position="90"/>
        <end position="111"/>
    </location>
</feature>
<keyword evidence="6 9" id="KW-1133">Transmembrane helix</keyword>
<feature type="transmembrane region" description="Helical" evidence="9">
    <location>
        <begin position="21"/>
        <end position="41"/>
    </location>
</feature>
<dbReference type="RefSeq" id="WP_202061686.1">
    <property type="nucleotide sequence ID" value="NZ_JAEQMY010000024.1"/>
</dbReference>
<dbReference type="GO" id="GO:0005886">
    <property type="term" value="C:plasma membrane"/>
    <property type="evidence" value="ECO:0007669"/>
    <property type="project" value="UniProtKB-SubCell"/>
</dbReference>
<keyword evidence="12" id="KW-1185">Reference proteome</keyword>
<comment type="subunit">
    <text evidence="9">The complex comprises the extracytoplasmic solute receptor protein and the two transmembrane proteins.</text>
</comment>
<comment type="subcellular location">
    <subcellularLocation>
        <location evidence="1 9">Cell inner membrane</location>
        <topology evidence="1 9">Multi-pass membrane protein</topology>
    </subcellularLocation>
</comment>
<comment type="similarity">
    <text evidence="8 9">Belongs to the TRAP transporter small permease family.</text>
</comment>
<protein>
    <recommendedName>
        <fullName evidence="9">TRAP transporter small permease protein</fullName>
    </recommendedName>
</protein>
<organism evidence="11 12">
    <name type="scientific">Microvirga aerilata</name>
    <dbReference type="NCBI Taxonomy" id="670292"/>
    <lineage>
        <taxon>Bacteria</taxon>
        <taxon>Pseudomonadati</taxon>
        <taxon>Pseudomonadota</taxon>
        <taxon>Alphaproteobacteria</taxon>
        <taxon>Hyphomicrobiales</taxon>
        <taxon>Methylobacteriaceae</taxon>
        <taxon>Microvirga</taxon>
    </lineage>
</organism>
<evidence type="ECO:0000256" key="3">
    <source>
        <dbReference type="ARBA" id="ARBA00022475"/>
    </source>
</evidence>
<dbReference type="PANTHER" id="PTHR35011">
    <property type="entry name" value="2,3-DIKETO-L-GULONATE TRAP TRANSPORTER SMALL PERMEASE PROTEIN YIAM"/>
    <property type="match status" value="1"/>
</dbReference>
<evidence type="ECO:0000256" key="8">
    <source>
        <dbReference type="ARBA" id="ARBA00038436"/>
    </source>
</evidence>
<feature type="transmembrane region" description="Helical" evidence="9">
    <location>
        <begin position="53"/>
        <end position="69"/>
    </location>
</feature>
<accession>A0A936ZEU9</accession>